<evidence type="ECO:0000313" key="4">
    <source>
        <dbReference type="Proteomes" id="UP001189429"/>
    </source>
</evidence>
<feature type="signal peptide" evidence="2">
    <location>
        <begin position="1"/>
        <end position="21"/>
    </location>
</feature>
<gene>
    <name evidence="3" type="ORF">PCOR1329_LOCUS63335</name>
</gene>
<dbReference type="EMBL" id="CAUYUJ010018038">
    <property type="protein sequence ID" value="CAK0880094.1"/>
    <property type="molecule type" value="Genomic_DNA"/>
</dbReference>
<accession>A0ABN9W5P5</accession>
<dbReference type="Proteomes" id="UP001189429">
    <property type="component" value="Unassembled WGS sequence"/>
</dbReference>
<protein>
    <recommendedName>
        <fullName evidence="5">Phospholipid scramblase</fullName>
    </recommendedName>
</protein>
<organism evidence="3 4">
    <name type="scientific">Prorocentrum cordatum</name>
    <dbReference type="NCBI Taxonomy" id="2364126"/>
    <lineage>
        <taxon>Eukaryota</taxon>
        <taxon>Sar</taxon>
        <taxon>Alveolata</taxon>
        <taxon>Dinophyceae</taxon>
        <taxon>Prorocentrales</taxon>
        <taxon>Prorocentraceae</taxon>
        <taxon>Prorocentrum</taxon>
    </lineage>
</organism>
<proteinExistence type="predicted"/>
<feature type="chain" id="PRO_5046177104" description="Phospholipid scramblase" evidence="2">
    <location>
        <begin position="22"/>
        <end position="99"/>
    </location>
</feature>
<sequence length="99" mass="11086">MLLEVFLSISLLLLQLPCCQSSLNETPREERGPSVTEQGLPERSLDNPGCPACECQNLEEGPGTWNDCLTKLRAREFLDIGWRSALFHCCARPFSMDLS</sequence>
<name>A0ABN9W5P5_9DINO</name>
<evidence type="ECO:0008006" key="5">
    <source>
        <dbReference type="Google" id="ProtNLM"/>
    </source>
</evidence>
<evidence type="ECO:0000256" key="1">
    <source>
        <dbReference type="SAM" id="MobiDB-lite"/>
    </source>
</evidence>
<evidence type="ECO:0000256" key="2">
    <source>
        <dbReference type="SAM" id="SignalP"/>
    </source>
</evidence>
<feature type="region of interest" description="Disordered" evidence="1">
    <location>
        <begin position="23"/>
        <end position="43"/>
    </location>
</feature>
<keyword evidence="4" id="KW-1185">Reference proteome</keyword>
<reference evidence="3" key="1">
    <citation type="submission" date="2023-10" db="EMBL/GenBank/DDBJ databases">
        <authorList>
            <person name="Chen Y."/>
            <person name="Shah S."/>
            <person name="Dougan E. K."/>
            <person name="Thang M."/>
            <person name="Chan C."/>
        </authorList>
    </citation>
    <scope>NUCLEOTIDE SEQUENCE [LARGE SCALE GENOMIC DNA]</scope>
</reference>
<keyword evidence="2" id="KW-0732">Signal</keyword>
<comment type="caution">
    <text evidence="3">The sequence shown here is derived from an EMBL/GenBank/DDBJ whole genome shotgun (WGS) entry which is preliminary data.</text>
</comment>
<evidence type="ECO:0000313" key="3">
    <source>
        <dbReference type="EMBL" id="CAK0880094.1"/>
    </source>
</evidence>